<dbReference type="OrthoDB" id="2503237at2759"/>
<dbReference type="Gene3D" id="3.30.465.10">
    <property type="match status" value="1"/>
</dbReference>
<dbReference type="PANTHER" id="PTHR42973:SF39">
    <property type="entry name" value="FAD-BINDING PCMH-TYPE DOMAIN-CONTAINING PROTEIN"/>
    <property type="match status" value="1"/>
</dbReference>
<reference evidence="8 9" key="1">
    <citation type="submission" date="2015-08" db="EMBL/GenBank/DDBJ databases">
        <title>Next Generation Sequencing and Analysis of the Genome of Puccinia sorghi L Schw, the Causal Agent of Maize Common Rust.</title>
        <authorList>
            <person name="Rochi L."/>
            <person name="Burguener G."/>
            <person name="Darino M."/>
            <person name="Turjanski A."/>
            <person name="Kreff E."/>
            <person name="Dieguez M.J."/>
            <person name="Sacco F."/>
        </authorList>
    </citation>
    <scope>NUCLEOTIDE SEQUENCE [LARGE SCALE GENOMIC DNA]</scope>
    <source>
        <strain evidence="8 9">RO10H11247</strain>
    </source>
</reference>
<keyword evidence="3" id="KW-0285">Flavoprotein</keyword>
<proteinExistence type="inferred from homology"/>
<dbReference type="InterPro" id="IPR006094">
    <property type="entry name" value="Oxid_FAD_bind_N"/>
</dbReference>
<keyword evidence="6" id="KW-0732">Signal</keyword>
<dbReference type="Proteomes" id="UP000037035">
    <property type="component" value="Unassembled WGS sequence"/>
</dbReference>
<feature type="signal peptide" evidence="6">
    <location>
        <begin position="1"/>
        <end position="23"/>
    </location>
</feature>
<evidence type="ECO:0000256" key="2">
    <source>
        <dbReference type="ARBA" id="ARBA00005466"/>
    </source>
</evidence>
<feature type="chain" id="PRO_5005568057" description="FAD-binding PCMH-type domain-containing protein" evidence="6">
    <location>
        <begin position="24"/>
        <end position="558"/>
    </location>
</feature>
<comment type="cofactor">
    <cofactor evidence="1">
        <name>FAD</name>
        <dbReference type="ChEBI" id="CHEBI:57692"/>
    </cofactor>
</comment>
<dbReference type="AlphaFoldDB" id="A0A0L6V3Y0"/>
<comment type="similarity">
    <text evidence="2">Belongs to the oxygen-dependent FAD-linked oxidoreductase family.</text>
</comment>
<dbReference type="InterPro" id="IPR036318">
    <property type="entry name" value="FAD-bd_PCMH-like_sf"/>
</dbReference>
<protein>
    <recommendedName>
        <fullName evidence="7">FAD-binding PCMH-type domain-containing protein</fullName>
    </recommendedName>
</protein>
<dbReference type="Gene3D" id="3.40.462.20">
    <property type="match status" value="1"/>
</dbReference>
<dbReference type="Pfam" id="PF01565">
    <property type="entry name" value="FAD_binding_4"/>
    <property type="match status" value="1"/>
</dbReference>
<dbReference type="GO" id="GO:0016491">
    <property type="term" value="F:oxidoreductase activity"/>
    <property type="evidence" value="ECO:0007669"/>
    <property type="project" value="UniProtKB-KW"/>
</dbReference>
<evidence type="ECO:0000256" key="5">
    <source>
        <dbReference type="ARBA" id="ARBA00023002"/>
    </source>
</evidence>
<dbReference type="InterPro" id="IPR012951">
    <property type="entry name" value="BBE"/>
</dbReference>
<name>A0A0L6V3Y0_9BASI</name>
<dbReference type="InterPro" id="IPR016169">
    <property type="entry name" value="FAD-bd_PCMH_sub2"/>
</dbReference>
<dbReference type="VEuPathDB" id="FungiDB:VP01_2664g4"/>
<evidence type="ECO:0000313" key="8">
    <source>
        <dbReference type="EMBL" id="KNZ55483.1"/>
    </source>
</evidence>
<dbReference type="PROSITE" id="PS51387">
    <property type="entry name" value="FAD_PCMH"/>
    <property type="match status" value="1"/>
</dbReference>
<comment type="caution">
    <text evidence="8">The sequence shown here is derived from an EMBL/GenBank/DDBJ whole genome shotgun (WGS) entry which is preliminary data.</text>
</comment>
<dbReference type="EMBL" id="LAVV01007573">
    <property type="protein sequence ID" value="KNZ55483.1"/>
    <property type="molecule type" value="Genomic_DNA"/>
</dbReference>
<evidence type="ECO:0000256" key="6">
    <source>
        <dbReference type="SAM" id="SignalP"/>
    </source>
</evidence>
<organism evidence="8 9">
    <name type="scientific">Puccinia sorghi</name>
    <dbReference type="NCBI Taxonomy" id="27349"/>
    <lineage>
        <taxon>Eukaryota</taxon>
        <taxon>Fungi</taxon>
        <taxon>Dikarya</taxon>
        <taxon>Basidiomycota</taxon>
        <taxon>Pucciniomycotina</taxon>
        <taxon>Pucciniomycetes</taxon>
        <taxon>Pucciniales</taxon>
        <taxon>Pucciniaceae</taxon>
        <taxon>Puccinia</taxon>
    </lineage>
</organism>
<dbReference type="InterPro" id="IPR050416">
    <property type="entry name" value="FAD-linked_Oxidoreductase"/>
</dbReference>
<accession>A0A0L6V3Y0</accession>
<dbReference type="SUPFAM" id="SSF56176">
    <property type="entry name" value="FAD-binding/transporter-associated domain-like"/>
    <property type="match status" value="1"/>
</dbReference>
<feature type="domain" description="FAD-binding PCMH-type" evidence="7">
    <location>
        <begin position="85"/>
        <end position="269"/>
    </location>
</feature>
<gene>
    <name evidence="8" type="ORF">VP01_2664g4</name>
</gene>
<dbReference type="Pfam" id="PF08031">
    <property type="entry name" value="BBE"/>
    <property type="match status" value="1"/>
</dbReference>
<keyword evidence="9" id="KW-1185">Reference proteome</keyword>
<dbReference type="PANTHER" id="PTHR42973">
    <property type="entry name" value="BINDING OXIDOREDUCTASE, PUTATIVE (AFU_ORTHOLOGUE AFUA_1G17690)-RELATED"/>
    <property type="match status" value="1"/>
</dbReference>
<evidence type="ECO:0000256" key="1">
    <source>
        <dbReference type="ARBA" id="ARBA00001974"/>
    </source>
</evidence>
<dbReference type="GO" id="GO:0071949">
    <property type="term" value="F:FAD binding"/>
    <property type="evidence" value="ECO:0007669"/>
    <property type="project" value="InterPro"/>
</dbReference>
<sequence length="558" mass="61529">MVYFNVLPSLGVLIICSLSFTESTRTPLNSCSPTDKRSNTSTETHASFRDCLLSELGRLNSFSSKTVLPGDISYPLSTLTYNLAIQHNSSAIVYVSTAKDVSKAIQCASNFRVPVVSRSGGHSYASFSSSPNGLIIDVTNLKDFSFETNGVGKVGELVTFGAGLRLGDLDMALQPHERAIPHGVCPYVGVAGHATCGGFGTASRMWGLFSDHVVEMEVVIANGTILKASEKINPDLFFVRIPPSYVHAMRGAGPSFGIITSLTLRTRQAPRNVILFEINYRFPNPDVAAATLNHFQSWGLKSAPSQLNIRWSVKLNHGPNSPKGVDLDWKLQGTFLGHMARFNRTINKLTKDFRVKGELVKLERLDWVESIWALGGDRTLSSEGINPSTYNASFYAKSFIVRDVSPLNYYEWKTFTEKLYGIASGIQKSKRLDWFLEIDLIGGRYQGQETGVRGLHSTTTSFGPRDALLLFQMGGNGPKGAMLYHGGLMESIRVNSEEIYSSLGGGQKELTGFNCYVDSEFSADRAHREYFGQKNTAILKNLKKVWDPSRVFNHPHSF</sequence>
<evidence type="ECO:0000313" key="9">
    <source>
        <dbReference type="Proteomes" id="UP000037035"/>
    </source>
</evidence>
<evidence type="ECO:0000256" key="4">
    <source>
        <dbReference type="ARBA" id="ARBA00022827"/>
    </source>
</evidence>
<dbReference type="STRING" id="27349.A0A0L6V3Y0"/>
<evidence type="ECO:0000256" key="3">
    <source>
        <dbReference type="ARBA" id="ARBA00022630"/>
    </source>
</evidence>
<dbReference type="InterPro" id="IPR016166">
    <property type="entry name" value="FAD-bd_PCMH"/>
</dbReference>
<evidence type="ECO:0000259" key="7">
    <source>
        <dbReference type="PROSITE" id="PS51387"/>
    </source>
</evidence>
<keyword evidence="5" id="KW-0560">Oxidoreductase</keyword>
<keyword evidence="4" id="KW-0274">FAD</keyword>